<name>A0A399QTN6_9PROT</name>
<dbReference type="RefSeq" id="WP_119380072.1">
    <property type="nucleotide sequence ID" value="NZ_QWGB01000007.1"/>
</dbReference>
<evidence type="ECO:0000313" key="3">
    <source>
        <dbReference type="EMBL" id="RIJ22153.1"/>
    </source>
</evidence>
<dbReference type="AlphaFoldDB" id="A0A399QTN6"/>
<reference evidence="3 4" key="1">
    <citation type="submission" date="2018-08" db="EMBL/GenBank/DDBJ databases">
        <title>Henriciella mobilis sp. nov., isolated from seawater.</title>
        <authorList>
            <person name="Cheng H."/>
            <person name="Wu Y.-H."/>
            <person name="Xu X.-W."/>
            <person name="Guo L.-L."/>
        </authorList>
    </citation>
    <scope>NUCLEOTIDE SEQUENCE [LARGE SCALE GENOMIC DNA]</scope>
    <source>
        <strain evidence="3 4">CCUG66934</strain>
    </source>
</reference>
<gene>
    <name evidence="3" type="ORF">D1224_11360</name>
</gene>
<evidence type="ECO:0000256" key="2">
    <source>
        <dbReference type="SAM" id="MobiDB-lite"/>
    </source>
</evidence>
<dbReference type="OrthoDB" id="7630903at2"/>
<feature type="coiled-coil region" evidence="1">
    <location>
        <begin position="29"/>
        <end position="56"/>
    </location>
</feature>
<sequence length="89" mass="10345">MKRKTFTPLRDQKVNMEPRPVTTDQIDGVMNSSAALDEKMEKLNELRQAHSDWANRQPETDGKPLLRYIDDAVKRLLHDDKLEQKVEVA</sequence>
<dbReference type="Proteomes" id="UP000265431">
    <property type="component" value="Unassembled WGS sequence"/>
</dbReference>
<evidence type="ECO:0000256" key="1">
    <source>
        <dbReference type="SAM" id="Coils"/>
    </source>
</evidence>
<evidence type="ECO:0000313" key="4">
    <source>
        <dbReference type="Proteomes" id="UP000265431"/>
    </source>
</evidence>
<keyword evidence="4" id="KW-1185">Reference proteome</keyword>
<organism evidence="3 4">
    <name type="scientific">Henriciella barbarensis</name>
    <dbReference type="NCBI Taxonomy" id="86342"/>
    <lineage>
        <taxon>Bacteria</taxon>
        <taxon>Pseudomonadati</taxon>
        <taxon>Pseudomonadota</taxon>
        <taxon>Alphaproteobacteria</taxon>
        <taxon>Hyphomonadales</taxon>
        <taxon>Hyphomonadaceae</taxon>
        <taxon>Henriciella</taxon>
    </lineage>
</organism>
<feature type="region of interest" description="Disordered" evidence="2">
    <location>
        <begin position="1"/>
        <end position="25"/>
    </location>
</feature>
<protein>
    <submittedName>
        <fullName evidence="3">Uncharacterized protein</fullName>
    </submittedName>
</protein>
<accession>A0A399QTN6</accession>
<keyword evidence="1" id="KW-0175">Coiled coil</keyword>
<dbReference type="EMBL" id="QWGB01000007">
    <property type="protein sequence ID" value="RIJ22153.1"/>
    <property type="molecule type" value="Genomic_DNA"/>
</dbReference>
<comment type="caution">
    <text evidence="3">The sequence shown here is derived from an EMBL/GenBank/DDBJ whole genome shotgun (WGS) entry which is preliminary data.</text>
</comment>
<proteinExistence type="predicted"/>